<dbReference type="CDD" id="cd04496">
    <property type="entry name" value="SSB_OBF"/>
    <property type="match status" value="1"/>
</dbReference>
<protein>
    <recommendedName>
        <fullName evidence="5">Single-stranded DNA-binding protein</fullName>
    </recommendedName>
</protein>
<dbReference type="OrthoDB" id="4427276at2"/>
<gene>
    <name evidence="3" type="ORF">E4U03_07750</name>
</gene>
<evidence type="ECO:0000256" key="1">
    <source>
        <dbReference type="ARBA" id="ARBA00023125"/>
    </source>
</evidence>
<name>A0A4Y9F580_9MICC</name>
<dbReference type="EMBL" id="SPQC01000025">
    <property type="protein sequence ID" value="TFU21895.1"/>
    <property type="molecule type" value="Genomic_DNA"/>
</dbReference>
<evidence type="ECO:0000313" key="3">
    <source>
        <dbReference type="EMBL" id="TFU21895.1"/>
    </source>
</evidence>
<dbReference type="PROSITE" id="PS50935">
    <property type="entry name" value="SSB"/>
    <property type="match status" value="1"/>
</dbReference>
<evidence type="ECO:0000256" key="2">
    <source>
        <dbReference type="PROSITE-ProRule" id="PRU00252"/>
    </source>
</evidence>
<dbReference type="Pfam" id="PF00436">
    <property type="entry name" value="SSB"/>
    <property type="match status" value="1"/>
</dbReference>
<dbReference type="InterPro" id="IPR000424">
    <property type="entry name" value="Primosome_PriB/ssb"/>
</dbReference>
<proteinExistence type="predicted"/>
<sequence>MASRPKIDNFAVTGNLVADPRVIEREDGSYLVVLAVAENRRTFDNDTQQWVEADPVYYNVGLDSRDRSLGNLPSNVSASLHKGDMVTVQGNYQASPYQDKNGNLGINHRIWATDVAASMKFASVEVTPNPKPSRDFAADLDMAAEAERNFAPAQNQQQIPALTPEFGNTDSMGSPGMGM</sequence>
<dbReference type="AlphaFoldDB" id="A0A4Y9F580"/>
<accession>A0A4Y9F580</accession>
<dbReference type="InterPro" id="IPR012340">
    <property type="entry name" value="NA-bd_OB-fold"/>
</dbReference>
<dbReference type="GO" id="GO:0003697">
    <property type="term" value="F:single-stranded DNA binding"/>
    <property type="evidence" value="ECO:0007669"/>
    <property type="project" value="InterPro"/>
</dbReference>
<comment type="caution">
    <text evidence="3">The sequence shown here is derived from an EMBL/GenBank/DDBJ whole genome shotgun (WGS) entry which is preliminary data.</text>
</comment>
<dbReference type="RefSeq" id="WP_135012983.1">
    <property type="nucleotide sequence ID" value="NZ_JADGLK010000025.1"/>
</dbReference>
<dbReference type="SUPFAM" id="SSF50249">
    <property type="entry name" value="Nucleic acid-binding proteins"/>
    <property type="match status" value="1"/>
</dbReference>
<organism evidence="3 4">
    <name type="scientific">Rothia nasimurium</name>
    <dbReference type="NCBI Taxonomy" id="85336"/>
    <lineage>
        <taxon>Bacteria</taxon>
        <taxon>Bacillati</taxon>
        <taxon>Actinomycetota</taxon>
        <taxon>Actinomycetes</taxon>
        <taxon>Micrococcales</taxon>
        <taxon>Micrococcaceae</taxon>
        <taxon>Rothia</taxon>
    </lineage>
</organism>
<dbReference type="Proteomes" id="UP000297951">
    <property type="component" value="Unassembled WGS sequence"/>
</dbReference>
<reference evidence="3 4" key="1">
    <citation type="submission" date="2019-03" db="EMBL/GenBank/DDBJ databases">
        <title>Diversity of the mouse oral microbiome.</title>
        <authorList>
            <person name="Joseph S."/>
            <person name="Aduse-Opoku J."/>
            <person name="Curtis M."/>
            <person name="Wade W."/>
            <person name="Hashim A."/>
        </authorList>
    </citation>
    <scope>NUCLEOTIDE SEQUENCE [LARGE SCALE GENOMIC DNA]</scope>
    <source>
        <strain evidence="4">irhom_31</strain>
    </source>
</reference>
<evidence type="ECO:0000313" key="4">
    <source>
        <dbReference type="Proteomes" id="UP000297951"/>
    </source>
</evidence>
<evidence type="ECO:0008006" key="5">
    <source>
        <dbReference type="Google" id="ProtNLM"/>
    </source>
</evidence>
<keyword evidence="1 2" id="KW-0238">DNA-binding</keyword>
<dbReference type="Gene3D" id="2.40.50.140">
    <property type="entry name" value="Nucleic acid-binding proteins"/>
    <property type="match status" value="1"/>
</dbReference>